<dbReference type="Pfam" id="PF00375">
    <property type="entry name" value="SDF"/>
    <property type="match status" value="1"/>
</dbReference>
<keyword evidence="6 8" id="KW-1133">Transmembrane helix</keyword>
<evidence type="ECO:0000256" key="8">
    <source>
        <dbReference type="SAM" id="Phobius"/>
    </source>
</evidence>
<dbReference type="Proteomes" id="UP000198618">
    <property type="component" value="Unassembled WGS sequence"/>
</dbReference>
<name>A0A1I0GU64_9BACI</name>
<feature type="transmembrane region" description="Helical" evidence="8">
    <location>
        <begin position="7"/>
        <end position="32"/>
    </location>
</feature>
<dbReference type="STRING" id="930131.SAMN05216389_12428"/>
<feature type="transmembrane region" description="Helical" evidence="8">
    <location>
        <begin position="44"/>
        <end position="68"/>
    </location>
</feature>
<feature type="transmembrane region" description="Helical" evidence="8">
    <location>
        <begin position="359"/>
        <end position="376"/>
    </location>
</feature>
<keyword evidence="4 8" id="KW-0812">Transmembrane</keyword>
<dbReference type="GO" id="GO:0006835">
    <property type="term" value="P:dicarboxylic acid transport"/>
    <property type="evidence" value="ECO:0007669"/>
    <property type="project" value="UniProtKB-ARBA"/>
</dbReference>
<dbReference type="FunFam" id="1.10.3860.10:FF:000001">
    <property type="entry name" value="C4-dicarboxylate transport protein"/>
    <property type="match status" value="1"/>
</dbReference>
<dbReference type="AlphaFoldDB" id="A0A1I0GU64"/>
<gene>
    <name evidence="9" type="ORF">SAMN05216389_12428</name>
</gene>
<reference evidence="9 10" key="1">
    <citation type="submission" date="2016-10" db="EMBL/GenBank/DDBJ databases">
        <authorList>
            <person name="de Groot N.N."/>
        </authorList>
    </citation>
    <scope>NUCLEOTIDE SEQUENCE [LARGE SCALE GENOMIC DNA]</scope>
    <source>
        <strain evidence="9 10">IBRC-M 10780</strain>
    </source>
</reference>
<evidence type="ECO:0000313" key="9">
    <source>
        <dbReference type="EMBL" id="SET74643.1"/>
    </source>
</evidence>
<evidence type="ECO:0000256" key="7">
    <source>
        <dbReference type="ARBA" id="ARBA00023136"/>
    </source>
</evidence>
<feature type="transmembrane region" description="Helical" evidence="8">
    <location>
        <begin position="183"/>
        <end position="204"/>
    </location>
</feature>
<dbReference type="GO" id="GO:0005886">
    <property type="term" value="C:plasma membrane"/>
    <property type="evidence" value="ECO:0007669"/>
    <property type="project" value="UniProtKB-SubCell"/>
</dbReference>
<evidence type="ECO:0000256" key="5">
    <source>
        <dbReference type="ARBA" id="ARBA00022847"/>
    </source>
</evidence>
<keyword evidence="10" id="KW-1185">Reference proteome</keyword>
<keyword evidence="3" id="KW-1003">Cell membrane</keyword>
<proteinExistence type="predicted"/>
<evidence type="ECO:0000256" key="4">
    <source>
        <dbReference type="ARBA" id="ARBA00022692"/>
    </source>
</evidence>
<protein>
    <submittedName>
        <fullName evidence="9">Na+/H+-dicarboxylate symporter</fullName>
    </submittedName>
</protein>
<dbReference type="InterPro" id="IPR036458">
    <property type="entry name" value="Na:dicarbo_symporter_sf"/>
</dbReference>
<dbReference type="Gene3D" id="1.10.3860.10">
    <property type="entry name" value="Sodium:dicarboxylate symporter"/>
    <property type="match status" value="1"/>
</dbReference>
<accession>A0A1I0GU64</accession>
<evidence type="ECO:0000256" key="6">
    <source>
        <dbReference type="ARBA" id="ARBA00022989"/>
    </source>
</evidence>
<keyword evidence="7 8" id="KW-0472">Membrane</keyword>
<evidence type="ECO:0000256" key="2">
    <source>
        <dbReference type="ARBA" id="ARBA00022448"/>
    </source>
</evidence>
<dbReference type="InterPro" id="IPR050746">
    <property type="entry name" value="DAACS"/>
</dbReference>
<dbReference type="PRINTS" id="PR00173">
    <property type="entry name" value="EDTRNSPORT"/>
</dbReference>
<dbReference type="OrthoDB" id="9768885at2"/>
<feature type="transmembrane region" description="Helical" evidence="8">
    <location>
        <begin position="327"/>
        <end position="353"/>
    </location>
</feature>
<evidence type="ECO:0000256" key="3">
    <source>
        <dbReference type="ARBA" id="ARBA00022475"/>
    </source>
</evidence>
<feature type="transmembrane region" description="Helical" evidence="8">
    <location>
        <begin position="216"/>
        <end position="241"/>
    </location>
</feature>
<evidence type="ECO:0000313" key="10">
    <source>
        <dbReference type="Proteomes" id="UP000198618"/>
    </source>
</evidence>
<feature type="transmembrane region" description="Helical" evidence="8">
    <location>
        <begin position="80"/>
        <end position="102"/>
    </location>
</feature>
<feature type="transmembrane region" description="Helical" evidence="8">
    <location>
        <begin position="146"/>
        <end position="163"/>
    </location>
</feature>
<dbReference type="PANTHER" id="PTHR11958">
    <property type="entry name" value="SODIUM/DICARBOXYLATE SYMPORTER-RELATED"/>
    <property type="match status" value="1"/>
</dbReference>
<dbReference type="GO" id="GO:0015293">
    <property type="term" value="F:symporter activity"/>
    <property type="evidence" value="ECO:0007669"/>
    <property type="project" value="UniProtKB-KW"/>
</dbReference>
<dbReference type="PANTHER" id="PTHR11958:SF63">
    <property type="entry name" value="AMINO ACID TRANSPORTER"/>
    <property type="match status" value="1"/>
</dbReference>
<keyword evidence="5" id="KW-0769">Symport</keyword>
<comment type="subcellular location">
    <subcellularLocation>
        <location evidence="1">Cell membrane</location>
        <topology evidence="1">Multi-pass membrane protein</topology>
    </subcellularLocation>
</comment>
<dbReference type="SUPFAM" id="SSF118215">
    <property type="entry name" value="Proton glutamate symport protein"/>
    <property type="match status" value="1"/>
</dbReference>
<organism evidence="9 10">
    <name type="scientific">Oceanobacillus limi</name>
    <dbReference type="NCBI Taxonomy" id="930131"/>
    <lineage>
        <taxon>Bacteria</taxon>
        <taxon>Bacillati</taxon>
        <taxon>Bacillota</taxon>
        <taxon>Bacilli</taxon>
        <taxon>Bacillales</taxon>
        <taxon>Bacillaceae</taxon>
        <taxon>Oceanobacillus</taxon>
    </lineage>
</organism>
<keyword evidence="2" id="KW-0813">Transport</keyword>
<evidence type="ECO:0000256" key="1">
    <source>
        <dbReference type="ARBA" id="ARBA00004651"/>
    </source>
</evidence>
<dbReference type="RefSeq" id="WP_090872467.1">
    <property type="nucleotide sequence ID" value="NZ_FOHE01000024.1"/>
</dbReference>
<dbReference type="EMBL" id="FOHE01000024">
    <property type="protein sequence ID" value="SET74643.1"/>
    <property type="molecule type" value="Genomic_DNA"/>
</dbReference>
<sequence>MNLTKKIIIALILGVIVGFGLSFAPANIFSAIDNYVLSPIGQLFLNLIMMIVVPIVFVSIVLGTAGLGEPAKLGKIGVQTISFYLVTTAIALVIGLGVGYILHPGEEGVFETGERNYEEQVAPPITETLINIIPTNPLDAMSNGDMLQIIAFSIFIGLSLAALGEKTSGIHRLFEQANEILMYLVNLIMRTAPYGAFALIASAIGGAGLNGLGDMAMYMIGVILALILHGLITYSLAIWGLGKASPINFYKQFFPAMSVGFSTSSSSATLPIAMKVAQEKLGVKKSVSSFVQPLGATINMDGTAIMQAVATVFISQVYGIPLGLNELLMVILTATLASIGTAGVPGVGLIMLAMVLNQVGLPVEGIALIIGVDRLLDMLRTSLNLTGDAACAYIISEGEKRKEARKA</sequence>
<dbReference type="InterPro" id="IPR001991">
    <property type="entry name" value="Na-dicarboxylate_symporter"/>
</dbReference>